<comment type="cofactor">
    <cofactor evidence="11">
        <name>Mg(2+)</name>
        <dbReference type="ChEBI" id="CHEBI:18420"/>
    </cofactor>
    <text evidence="11">Binds 1 Mg(2+) ion per subunit.</text>
</comment>
<feature type="binding site" evidence="10">
    <location>
        <begin position="239"/>
        <end position="240"/>
    </location>
    <ligand>
        <name>NAD(+)</name>
        <dbReference type="ChEBI" id="CHEBI:57540"/>
    </ligand>
</feature>
<evidence type="ECO:0000256" key="3">
    <source>
        <dbReference type="ARBA" id="ARBA00023002"/>
    </source>
</evidence>
<evidence type="ECO:0000256" key="9">
    <source>
        <dbReference type="PIRSR" id="PIRSR000183-2"/>
    </source>
</evidence>
<feature type="binding site" evidence="10">
    <location>
        <begin position="267"/>
        <end position="270"/>
    </location>
    <ligand>
        <name>NAD(+)</name>
        <dbReference type="ChEBI" id="CHEBI:57540"/>
    </ligand>
</feature>
<dbReference type="InterPro" id="IPR007698">
    <property type="entry name" value="AlaDH/PNT_NAD(H)-bd"/>
</dbReference>
<dbReference type="InterPro" id="IPR007886">
    <property type="entry name" value="AlaDH/PNT_N"/>
</dbReference>
<dbReference type="Gene3D" id="3.40.50.720">
    <property type="entry name" value="NAD(P)-binding Rossmann-like Domain"/>
    <property type="match status" value="2"/>
</dbReference>
<dbReference type="PROSITE" id="PS00837">
    <property type="entry name" value="ALADH_PNT_2"/>
    <property type="match status" value="1"/>
</dbReference>
<dbReference type="Pfam" id="PF05222">
    <property type="entry name" value="AlaDh_PNT_N"/>
    <property type="match status" value="1"/>
</dbReference>
<evidence type="ECO:0000313" key="14">
    <source>
        <dbReference type="EMBL" id="AEM68880.1"/>
    </source>
</evidence>
<dbReference type="KEGG" id="mpf:MPUT_0524"/>
<organism evidence="14 15">
    <name type="scientific">Mycoplasma putrefaciens (strain ATCC 15718 / NCTC 10155 / C30 KS-1 / KS-1)</name>
    <dbReference type="NCBI Taxonomy" id="743965"/>
    <lineage>
        <taxon>Bacteria</taxon>
        <taxon>Bacillati</taxon>
        <taxon>Mycoplasmatota</taxon>
        <taxon>Mollicutes</taxon>
        <taxon>Mycoplasmataceae</taxon>
        <taxon>Mycoplasma</taxon>
    </lineage>
</organism>
<protein>
    <recommendedName>
        <fullName evidence="7">Alanine dehydrogenase</fullName>
        <ecNumber evidence="7">1.4.1.1</ecNumber>
    </recommendedName>
</protein>
<evidence type="ECO:0000256" key="10">
    <source>
        <dbReference type="PIRSR" id="PIRSR000183-3"/>
    </source>
</evidence>
<comment type="pathway">
    <text evidence="1">Amino-acid degradation; L-alanine degradation via dehydrogenase pathway; NH(3) and pyruvate from L-alanine: step 1/1.</text>
</comment>
<name>A0A7U4E9U9_MYCPK</name>
<keyword evidence="11" id="KW-0479">Metal-binding</keyword>
<feature type="binding site" evidence="10">
    <location>
        <position position="203"/>
    </location>
    <ligand>
        <name>NAD(+)</name>
        <dbReference type="ChEBI" id="CHEBI:57540"/>
    </ligand>
</feature>
<dbReference type="PANTHER" id="PTHR42795">
    <property type="entry name" value="ALANINE DEHYDROGENASE"/>
    <property type="match status" value="1"/>
</dbReference>
<dbReference type="GO" id="GO:0005886">
    <property type="term" value="C:plasma membrane"/>
    <property type="evidence" value="ECO:0007669"/>
    <property type="project" value="TreeGrafter"/>
</dbReference>
<comment type="function">
    <text evidence="6">May play a role in cell wall synthesis as L-alanine is an important constituent of the peptidoglycan layer.</text>
</comment>
<dbReference type="SUPFAM" id="SSF52283">
    <property type="entry name" value="Formate/glycerate dehydrogenase catalytic domain-like"/>
    <property type="match status" value="1"/>
</dbReference>
<dbReference type="CDD" id="cd05305">
    <property type="entry name" value="L-AlaDH"/>
    <property type="match status" value="1"/>
</dbReference>
<feature type="binding site" evidence="10">
    <location>
        <position position="133"/>
    </location>
    <ligand>
        <name>NAD(+)</name>
        <dbReference type="ChEBI" id="CHEBI:57540"/>
    </ligand>
</feature>
<dbReference type="PANTHER" id="PTHR42795:SF1">
    <property type="entry name" value="ALANINE DEHYDROGENASE"/>
    <property type="match status" value="1"/>
</dbReference>
<dbReference type="FunFam" id="3.40.50.720:FF:000433">
    <property type="entry name" value="Alanine dehydrogenase 1"/>
    <property type="match status" value="1"/>
</dbReference>
<feature type="active site" description="Proton donor/acceptor" evidence="8">
    <location>
        <position position="95"/>
    </location>
</feature>
<keyword evidence="3 7" id="KW-0560">Oxidoreductase</keyword>
<dbReference type="InterPro" id="IPR008143">
    <property type="entry name" value="Ala_DH/PNT_CS2"/>
</dbReference>
<dbReference type="SMART" id="SM01003">
    <property type="entry name" value="AlaDh_PNT_N"/>
    <property type="match status" value="1"/>
</dbReference>
<feature type="binding site" evidence="11">
    <location>
        <position position="324"/>
    </location>
    <ligand>
        <name>Mg(2+)</name>
        <dbReference type="ChEBI" id="CHEBI:18420"/>
    </ligand>
</feature>
<feature type="active site" description="Proton donor/acceptor" evidence="8">
    <location>
        <position position="270"/>
    </location>
</feature>
<dbReference type="InterPro" id="IPR036291">
    <property type="entry name" value="NAD(P)-bd_dom_sf"/>
</dbReference>
<dbReference type="PIRSF" id="PIRSF000183">
    <property type="entry name" value="Alanine_dh"/>
    <property type="match status" value="1"/>
</dbReference>
<dbReference type="RefSeq" id="WP_014035235.1">
    <property type="nucleotide sequence ID" value="NC_015946.1"/>
</dbReference>
<dbReference type="SMART" id="SM01002">
    <property type="entry name" value="AlaDh_PNT_C"/>
    <property type="match status" value="1"/>
</dbReference>
<dbReference type="AlphaFoldDB" id="A0A7U4E9U9"/>
<sequence>MKIGLPKEIKAQEFRVGLTPSNVVDLVKAGHEVLVETGAGIGSGFEDAEYQQAGAKITDNVIDVWKQEMIVKVKEPLKAEYKYFYPNQIIFTYFHLADQKELTDELIKNKVVAIAYETIQTSDRKLPLLRPMSEVAGRMAVLTACGLLTRTTKDAIGMVVSGTPGTPKANFTIIGGGVAGAAATRMASSIGANVTIIEFNEDRIRELYDQYADRATILKSNHKNIAEAVKNSDVVISTVLIPGKKAPKLVTEEMVKSMRKNSIIIDVAIDQGASVETIDHPTTHAEPTFIRHDVIHYSVPNIPGAVPRTSTIGLSNATIAYTLEIASKGWKQAARTNNAIKLGLQTVDGKIVYKNVAESLNLAYTNVDEVLN</sequence>
<dbReference type="Proteomes" id="UP000008907">
    <property type="component" value="Chromosome"/>
</dbReference>
<dbReference type="GO" id="GO:0046872">
    <property type="term" value="F:metal ion binding"/>
    <property type="evidence" value="ECO:0007669"/>
    <property type="project" value="UniProtKB-KW"/>
</dbReference>
<evidence type="ECO:0000259" key="13">
    <source>
        <dbReference type="SMART" id="SM01003"/>
    </source>
</evidence>
<dbReference type="Pfam" id="PF01262">
    <property type="entry name" value="AlaDh_PNT_C"/>
    <property type="match status" value="1"/>
</dbReference>
<evidence type="ECO:0000256" key="2">
    <source>
        <dbReference type="ARBA" id="ARBA00005689"/>
    </source>
</evidence>
<comment type="catalytic activity">
    <reaction evidence="5 7">
        <text>L-alanine + NAD(+) + H2O = pyruvate + NH4(+) + NADH + H(+)</text>
        <dbReference type="Rhea" id="RHEA:18405"/>
        <dbReference type="ChEBI" id="CHEBI:15361"/>
        <dbReference type="ChEBI" id="CHEBI:15377"/>
        <dbReference type="ChEBI" id="CHEBI:15378"/>
        <dbReference type="ChEBI" id="CHEBI:28938"/>
        <dbReference type="ChEBI" id="CHEBI:57540"/>
        <dbReference type="ChEBI" id="CHEBI:57945"/>
        <dbReference type="ChEBI" id="CHEBI:57972"/>
        <dbReference type="EC" id="1.4.1.1"/>
    </reaction>
</comment>
<dbReference type="EMBL" id="CP003021">
    <property type="protein sequence ID" value="AEM68880.1"/>
    <property type="molecule type" value="Genomic_DNA"/>
</dbReference>
<feature type="binding site" evidence="9">
    <location>
        <position position="15"/>
    </location>
    <ligand>
        <name>substrate</name>
    </ligand>
</feature>
<evidence type="ECO:0000259" key="12">
    <source>
        <dbReference type="SMART" id="SM01002"/>
    </source>
</evidence>
<evidence type="ECO:0000256" key="8">
    <source>
        <dbReference type="PIRSR" id="PIRSR000183-1"/>
    </source>
</evidence>
<keyword evidence="10" id="KW-0547">Nucleotide-binding</keyword>
<dbReference type="InterPro" id="IPR008141">
    <property type="entry name" value="Ala_DH"/>
</dbReference>
<evidence type="ECO:0000256" key="11">
    <source>
        <dbReference type="PIRSR" id="PIRSR000183-4"/>
    </source>
</evidence>
<evidence type="ECO:0000313" key="15">
    <source>
        <dbReference type="Proteomes" id="UP000008907"/>
    </source>
</evidence>
<evidence type="ECO:0000256" key="5">
    <source>
        <dbReference type="ARBA" id="ARBA00049277"/>
    </source>
</evidence>
<evidence type="ECO:0000256" key="4">
    <source>
        <dbReference type="ARBA" id="ARBA00023027"/>
    </source>
</evidence>
<feature type="domain" description="Alanine dehydrogenase/pyridine nucleotide transhydrogenase N-terminal" evidence="13">
    <location>
        <begin position="4"/>
        <end position="136"/>
    </location>
</feature>
<gene>
    <name evidence="14" type="primary">ald</name>
    <name evidence="14" type="ordered locus">MPUT_0524</name>
</gene>
<keyword evidence="11" id="KW-0460">Magnesium</keyword>
<dbReference type="GO" id="GO:0000166">
    <property type="term" value="F:nucleotide binding"/>
    <property type="evidence" value="ECO:0007669"/>
    <property type="project" value="UniProtKB-KW"/>
</dbReference>
<proteinExistence type="inferred from homology"/>
<evidence type="ECO:0000256" key="6">
    <source>
        <dbReference type="ARBA" id="ARBA00056662"/>
    </source>
</evidence>
<reference evidence="14 15" key="1">
    <citation type="journal article" date="2011" name="J. Bacteriol.">
        <title>Genome Sequence of Mycoplasma putrefaciens Type Strain KS1.</title>
        <authorList>
            <person name="Calcutt M.J."/>
            <person name="Foecking M.F."/>
        </authorList>
    </citation>
    <scope>NUCLEOTIDE SEQUENCE [LARGE SCALE GENOMIC DNA]</scope>
    <source>
        <strain evidence="15">ATCC 15718 / NCTC 10155 / C30 KS-1 / KS-1</strain>
    </source>
</reference>
<feature type="domain" description="Alanine dehydrogenase/pyridine nucleotide transhydrogenase NAD(H)-binding" evidence="12">
    <location>
        <begin position="149"/>
        <end position="298"/>
    </location>
</feature>
<comment type="similarity">
    <text evidence="2 7">Belongs to the AlaDH/PNT family.</text>
</comment>
<dbReference type="EC" id="1.4.1.1" evidence="7"/>
<dbReference type="GO" id="GO:0042853">
    <property type="term" value="P:L-alanine catabolic process"/>
    <property type="evidence" value="ECO:0007669"/>
    <property type="project" value="InterPro"/>
</dbReference>
<keyword evidence="4 7" id="KW-0520">NAD</keyword>
<dbReference type="GO" id="GO:0000286">
    <property type="term" value="F:alanine dehydrogenase activity"/>
    <property type="evidence" value="ECO:0007669"/>
    <property type="project" value="UniProtKB-UniRule"/>
</dbReference>
<evidence type="ECO:0000256" key="7">
    <source>
        <dbReference type="PIRNR" id="PIRNR000183"/>
    </source>
</evidence>
<dbReference type="SUPFAM" id="SSF51735">
    <property type="entry name" value="NAD(P)-binding Rossmann-fold domains"/>
    <property type="match status" value="1"/>
</dbReference>
<accession>A0A7U4E9U9</accession>
<dbReference type="NCBIfam" id="TIGR00518">
    <property type="entry name" value="alaDH"/>
    <property type="match status" value="1"/>
</dbReference>
<evidence type="ECO:0000256" key="1">
    <source>
        <dbReference type="ARBA" id="ARBA00005206"/>
    </source>
</evidence>
<feature type="binding site" evidence="9">
    <location>
        <position position="74"/>
    </location>
    <ligand>
        <name>substrate</name>
    </ligand>
</feature>
<feature type="binding site" evidence="10">
    <location>
        <position position="220"/>
    </location>
    <ligand>
        <name>NAD(+)</name>
        <dbReference type="ChEBI" id="CHEBI:57540"/>
    </ligand>
</feature>